<dbReference type="AlphaFoldDB" id="A0A452HR93"/>
<dbReference type="GO" id="GO:0005634">
    <property type="term" value="C:nucleus"/>
    <property type="evidence" value="ECO:0007669"/>
    <property type="project" value="TreeGrafter"/>
</dbReference>
<dbReference type="InterPro" id="IPR039576">
    <property type="entry name" value="APBB1/2/3"/>
</dbReference>
<sequence>GRGPDRTLPIIVTGALGSRLFPGAPQGLFPARVQDASGTYYWHIPTGTTQWEPPTDLGQSFPVRSLGWVEMSEEELAPGKSSAAVNSCIRQLAGRGAPPPGGWDQGRAMLLLLDHETLRLLEPVERTLLHAQPVASIRVWGVGRDDGR</sequence>
<dbReference type="FunFam" id="2.20.70.10:FF:000003">
    <property type="entry name" value="amyloid beta A4 precursor protein-binding family B member 2"/>
    <property type="match status" value="1"/>
</dbReference>
<dbReference type="PANTHER" id="PTHR14058:SF5">
    <property type="entry name" value="AMYLOID BETA PRECURSOR PROTEIN BINDING FAMILY B MEMBER 1"/>
    <property type="match status" value="1"/>
</dbReference>
<dbReference type="Proteomes" id="UP000291020">
    <property type="component" value="Unassembled WGS sequence"/>
</dbReference>
<organism evidence="3 4">
    <name type="scientific">Gopherus agassizii</name>
    <name type="common">Agassiz's desert tortoise</name>
    <dbReference type="NCBI Taxonomy" id="38772"/>
    <lineage>
        <taxon>Eukaryota</taxon>
        <taxon>Metazoa</taxon>
        <taxon>Chordata</taxon>
        <taxon>Craniata</taxon>
        <taxon>Vertebrata</taxon>
        <taxon>Euteleostomi</taxon>
        <taxon>Archelosauria</taxon>
        <taxon>Testudinata</taxon>
        <taxon>Testudines</taxon>
        <taxon>Cryptodira</taxon>
        <taxon>Durocryptodira</taxon>
        <taxon>Testudinoidea</taxon>
        <taxon>Testudinidae</taxon>
        <taxon>Gopherus</taxon>
    </lineage>
</organism>
<dbReference type="Ensembl" id="ENSGAGT00000019981.1">
    <property type="protein sequence ID" value="ENSGAGP00000017521.1"/>
    <property type="gene ID" value="ENSGAGG00000013011.1"/>
</dbReference>
<feature type="domain" description="PID" evidence="2">
    <location>
        <begin position="61"/>
        <end position="145"/>
    </location>
</feature>
<dbReference type="GO" id="GO:0005737">
    <property type="term" value="C:cytoplasm"/>
    <property type="evidence" value="ECO:0007669"/>
    <property type="project" value="TreeGrafter"/>
</dbReference>
<evidence type="ECO:0000256" key="1">
    <source>
        <dbReference type="ARBA" id="ARBA00022737"/>
    </source>
</evidence>
<dbReference type="GO" id="GO:0006355">
    <property type="term" value="P:regulation of DNA-templated transcription"/>
    <property type="evidence" value="ECO:0007669"/>
    <property type="project" value="TreeGrafter"/>
</dbReference>
<dbReference type="GO" id="GO:0001540">
    <property type="term" value="F:amyloid-beta binding"/>
    <property type="evidence" value="ECO:0007669"/>
    <property type="project" value="InterPro"/>
</dbReference>
<evidence type="ECO:0000313" key="4">
    <source>
        <dbReference type="Proteomes" id="UP000291020"/>
    </source>
</evidence>
<keyword evidence="1" id="KW-0677">Repeat</keyword>
<reference evidence="4" key="1">
    <citation type="journal article" date="2017" name="PLoS ONE">
        <title>The Agassiz's desert tortoise genome provides a resource for the conservation of a threatened species.</title>
        <authorList>
            <person name="Tollis M."/>
            <person name="DeNardo D.F."/>
            <person name="Cornelius J.A."/>
            <person name="Dolby G.A."/>
            <person name="Edwards T."/>
            <person name="Henen B.T."/>
            <person name="Karl A.E."/>
            <person name="Murphy R.W."/>
            <person name="Kusumi K."/>
        </authorList>
    </citation>
    <scope>NUCLEOTIDE SEQUENCE [LARGE SCALE GENOMIC DNA]</scope>
</reference>
<accession>A0A452HR93</accession>
<reference evidence="3" key="2">
    <citation type="submission" date="2025-08" db="UniProtKB">
        <authorList>
            <consortium name="Ensembl"/>
        </authorList>
    </citation>
    <scope>IDENTIFICATION</scope>
</reference>
<proteinExistence type="predicted"/>
<dbReference type="PANTHER" id="PTHR14058">
    <property type="entry name" value="AMYLOID BETA A4 PRECURSOR PROTEIN-BINDING FAMILY B"/>
    <property type="match status" value="1"/>
</dbReference>
<dbReference type="InterPro" id="IPR011993">
    <property type="entry name" value="PH-like_dom_sf"/>
</dbReference>
<dbReference type="CDD" id="cd00201">
    <property type="entry name" value="WW"/>
    <property type="match status" value="1"/>
</dbReference>
<dbReference type="Gene3D" id="2.20.70.10">
    <property type="match status" value="1"/>
</dbReference>
<evidence type="ECO:0000259" key="2">
    <source>
        <dbReference type="Pfam" id="PF00640"/>
    </source>
</evidence>
<keyword evidence="4" id="KW-1185">Reference proteome</keyword>
<dbReference type="SUPFAM" id="SSF50729">
    <property type="entry name" value="PH domain-like"/>
    <property type="match status" value="1"/>
</dbReference>
<reference evidence="3" key="3">
    <citation type="submission" date="2025-09" db="UniProtKB">
        <authorList>
            <consortium name="Ensembl"/>
        </authorList>
    </citation>
    <scope>IDENTIFICATION</scope>
</reference>
<name>A0A452HR93_9SAUR</name>
<dbReference type="Pfam" id="PF00640">
    <property type="entry name" value="PID"/>
    <property type="match status" value="1"/>
</dbReference>
<protein>
    <recommendedName>
        <fullName evidence="2">PID domain-containing protein</fullName>
    </recommendedName>
</protein>
<dbReference type="InterPro" id="IPR001202">
    <property type="entry name" value="WW_dom"/>
</dbReference>
<dbReference type="InterPro" id="IPR006020">
    <property type="entry name" value="PTB/PI_dom"/>
</dbReference>
<dbReference type="Gene3D" id="2.30.29.30">
    <property type="entry name" value="Pleckstrin-homology domain (PH domain)/Phosphotyrosine-binding domain (PTB)"/>
    <property type="match status" value="1"/>
</dbReference>
<evidence type="ECO:0000313" key="3">
    <source>
        <dbReference type="Ensembl" id="ENSGAGP00000017521.1"/>
    </source>
</evidence>